<proteinExistence type="predicted"/>
<evidence type="ECO:0000256" key="2">
    <source>
        <dbReference type="SAM" id="Phobius"/>
    </source>
</evidence>
<dbReference type="RefSeq" id="WP_254747396.1">
    <property type="nucleotide sequence ID" value="NZ_JANCLV010000001.1"/>
</dbReference>
<feature type="transmembrane region" description="Helical" evidence="2">
    <location>
        <begin position="101"/>
        <end position="123"/>
    </location>
</feature>
<feature type="transmembrane region" description="Helical" evidence="2">
    <location>
        <begin position="143"/>
        <end position="168"/>
    </location>
</feature>
<feature type="compositionally biased region" description="Pro residues" evidence="1">
    <location>
        <begin position="39"/>
        <end position="55"/>
    </location>
</feature>
<keyword evidence="2" id="KW-0472">Membrane</keyword>
<keyword evidence="2" id="KW-1133">Transmembrane helix</keyword>
<reference evidence="4 5" key="1">
    <citation type="submission" date="2022-06" db="EMBL/GenBank/DDBJ databases">
        <title>Pseudarthrobacter sp. strain RMG13 Genome sequencing and assembly.</title>
        <authorList>
            <person name="Kim I."/>
        </authorList>
    </citation>
    <scope>NUCLEOTIDE SEQUENCE [LARGE SCALE GENOMIC DNA]</scope>
    <source>
        <strain evidence="4 5">RMG13</strain>
    </source>
</reference>
<feature type="region of interest" description="Disordered" evidence="1">
    <location>
        <begin position="1"/>
        <end position="57"/>
    </location>
</feature>
<feature type="transmembrane region" description="Helical" evidence="2">
    <location>
        <begin position="332"/>
        <end position="365"/>
    </location>
</feature>
<dbReference type="Pfam" id="PF25231">
    <property type="entry name" value="DUF7847"/>
    <property type="match status" value="1"/>
</dbReference>
<feature type="transmembrane region" description="Helical" evidence="2">
    <location>
        <begin position="200"/>
        <end position="227"/>
    </location>
</feature>
<dbReference type="InterPro" id="IPR057169">
    <property type="entry name" value="DUF7847"/>
</dbReference>
<feature type="transmembrane region" description="Helical" evidence="2">
    <location>
        <begin position="285"/>
        <end position="312"/>
    </location>
</feature>
<evidence type="ECO:0000256" key="1">
    <source>
        <dbReference type="SAM" id="MobiDB-lite"/>
    </source>
</evidence>
<accession>A0ABT1LJR5</accession>
<evidence type="ECO:0000259" key="3">
    <source>
        <dbReference type="Pfam" id="PF25231"/>
    </source>
</evidence>
<dbReference type="EMBL" id="JANCLV010000001">
    <property type="protein sequence ID" value="MCP8998637.1"/>
    <property type="molecule type" value="Genomic_DNA"/>
</dbReference>
<keyword evidence="2" id="KW-0812">Transmembrane</keyword>
<organism evidence="4 5">
    <name type="scientific">Pseudarthrobacter humi</name>
    <dbReference type="NCBI Taxonomy" id="2952523"/>
    <lineage>
        <taxon>Bacteria</taxon>
        <taxon>Bacillati</taxon>
        <taxon>Actinomycetota</taxon>
        <taxon>Actinomycetes</taxon>
        <taxon>Micrococcales</taxon>
        <taxon>Micrococcaceae</taxon>
        <taxon>Pseudarthrobacter</taxon>
    </lineage>
</organism>
<feature type="domain" description="DUF7847" evidence="3">
    <location>
        <begin position="205"/>
        <end position="357"/>
    </location>
</feature>
<sequence>MQQPHPAGEAGKGQPPGNQPPWGPQPGPAQQPWGGQPVWGPPPGGPPVWGTPPHNPYGGPLPYQQPRYVAPPKPGIVPLRPLMFGEILDGSFQAIRRNAKAMLGAALLAQTLAAVVTAVLSSFSATSAASLEAWAAGLTEQDLVPLVVTFASGILLVSVLTVFLSAVLQGAMVVPVARSVLNRPTGFRQMWSLARSRAGALIRLAALLVGGGLLVALLFVALAVLLVSTVGGLGALILIPLGLVCFVLYVWVYIKLMVAPAAVVVEELGAMAGIRRSWELTRSNWWRLLGITLVVGIMVGVIAQVVMIPVTLLTGFYTGVVSPHGGAEQAMTAAVVAGVATAVVTAVVAAAGFAFQTSVMALLYLDLRMRRDGLDIALLRLLESGADPDGVPGRGIPVYRAGPDQYPRPPYGAVPGGAWPDGR</sequence>
<feature type="compositionally biased region" description="Pro residues" evidence="1">
    <location>
        <begin position="17"/>
        <end position="29"/>
    </location>
</feature>
<comment type="caution">
    <text evidence="4">The sequence shown here is derived from an EMBL/GenBank/DDBJ whole genome shotgun (WGS) entry which is preliminary data.</text>
</comment>
<keyword evidence="5" id="KW-1185">Reference proteome</keyword>
<feature type="transmembrane region" description="Helical" evidence="2">
    <location>
        <begin position="233"/>
        <end position="254"/>
    </location>
</feature>
<evidence type="ECO:0000313" key="5">
    <source>
        <dbReference type="Proteomes" id="UP001524318"/>
    </source>
</evidence>
<feature type="region of interest" description="Disordered" evidence="1">
    <location>
        <begin position="398"/>
        <end position="423"/>
    </location>
</feature>
<dbReference type="Proteomes" id="UP001524318">
    <property type="component" value="Unassembled WGS sequence"/>
</dbReference>
<name>A0ABT1LJR5_9MICC</name>
<protein>
    <recommendedName>
        <fullName evidence="3">DUF7847 domain-containing protein</fullName>
    </recommendedName>
</protein>
<evidence type="ECO:0000313" key="4">
    <source>
        <dbReference type="EMBL" id="MCP8998637.1"/>
    </source>
</evidence>
<gene>
    <name evidence="4" type="ORF">NFC73_02650</name>
</gene>